<dbReference type="RefSeq" id="WP_085559463.1">
    <property type="nucleotide sequence ID" value="NZ_FOAH01000047.1"/>
</dbReference>
<protein>
    <submittedName>
        <fullName evidence="2">Uncharacterized protein YhfF</fullName>
    </submittedName>
</protein>
<dbReference type="PANTHER" id="PTHR39203">
    <property type="entry name" value="CYTOPLASMIC PROTEIN-RELATED"/>
    <property type="match status" value="1"/>
</dbReference>
<proteinExistence type="predicted"/>
<dbReference type="Proteomes" id="UP000193435">
    <property type="component" value="Unassembled WGS sequence"/>
</dbReference>
<gene>
    <name evidence="2" type="ORF">SAMN04488700_1292</name>
</gene>
<reference evidence="2 3" key="1">
    <citation type="submission" date="2017-04" db="EMBL/GenBank/DDBJ databases">
        <authorList>
            <person name="Afonso C.L."/>
            <person name="Miller P.J."/>
            <person name="Scott M.A."/>
            <person name="Spackman E."/>
            <person name="Goraichik I."/>
            <person name="Dimitrov K.M."/>
            <person name="Suarez D.L."/>
            <person name="Swayne D.E."/>
        </authorList>
    </citation>
    <scope>NUCLEOTIDE SEQUENCE [LARGE SCALE GENOMIC DNA]</scope>
    <source>
        <strain evidence="2 3">LMG26642</strain>
    </source>
</reference>
<dbReference type="InterPro" id="IPR015947">
    <property type="entry name" value="PUA-like_sf"/>
</dbReference>
<name>A0A1X7N2R5_9LACT</name>
<dbReference type="EMBL" id="FXBJ01000002">
    <property type="protein sequence ID" value="SMH31643.1"/>
    <property type="molecule type" value="Genomic_DNA"/>
</dbReference>
<accession>A0A1X7N2R5</accession>
<dbReference type="PIRSF" id="PIRSF021320">
    <property type="entry name" value="DUF984"/>
    <property type="match status" value="1"/>
</dbReference>
<dbReference type="InterPro" id="IPR007374">
    <property type="entry name" value="ASCH_domain"/>
</dbReference>
<dbReference type="PANTHER" id="PTHR39203:SF1">
    <property type="entry name" value="CYTOPLASMIC PROTEIN"/>
    <property type="match status" value="1"/>
</dbReference>
<dbReference type="InterPro" id="IPR009326">
    <property type="entry name" value="DUF984"/>
</dbReference>
<evidence type="ECO:0000313" key="3">
    <source>
        <dbReference type="Proteomes" id="UP000193435"/>
    </source>
</evidence>
<dbReference type="SMART" id="SM01022">
    <property type="entry name" value="ASCH"/>
    <property type="match status" value="1"/>
</dbReference>
<evidence type="ECO:0000313" key="2">
    <source>
        <dbReference type="EMBL" id="SMH31643.1"/>
    </source>
</evidence>
<organism evidence="2 3">
    <name type="scientific">Carnobacterium iners</name>
    <dbReference type="NCBI Taxonomy" id="1073423"/>
    <lineage>
        <taxon>Bacteria</taxon>
        <taxon>Bacillati</taxon>
        <taxon>Bacillota</taxon>
        <taxon>Bacilli</taxon>
        <taxon>Lactobacillales</taxon>
        <taxon>Carnobacteriaceae</taxon>
        <taxon>Carnobacterium</taxon>
    </lineage>
</organism>
<dbReference type="AlphaFoldDB" id="A0A1X7N2R5"/>
<dbReference type="SUPFAM" id="SSF88697">
    <property type="entry name" value="PUA domain-like"/>
    <property type="match status" value="1"/>
</dbReference>
<dbReference type="Gene3D" id="3.10.400.10">
    <property type="entry name" value="Sulfate adenylyltransferase"/>
    <property type="match status" value="1"/>
</dbReference>
<sequence length="152" mass="17526">MINESAEELWENFKLQNSTLPNHYDLMTFGDTKDRANHSAALILEGLKTAKTTLLLEYQRKEKSVPQEGSYWMILDGNEQAIGIAQLLKVSILAFDQVSAEVAYEEGEGDCTLTGWQELYQDYFEKQCKEEHWHFSTKIEVVCIQFEFVYAA</sequence>
<feature type="domain" description="ASCH" evidence="1">
    <location>
        <begin position="27"/>
        <end position="150"/>
    </location>
</feature>
<keyword evidence="3" id="KW-1185">Reference proteome</keyword>
<dbReference type="STRING" id="1073423.SAMN04488700_1292"/>
<evidence type="ECO:0000259" key="1">
    <source>
        <dbReference type="SMART" id="SM01022"/>
    </source>
</evidence>
<dbReference type="Pfam" id="PF04266">
    <property type="entry name" value="ASCH"/>
    <property type="match status" value="1"/>
</dbReference>
<dbReference type="OrthoDB" id="9807542at2"/>